<evidence type="ECO:0000256" key="5">
    <source>
        <dbReference type="ARBA" id="ARBA00023224"/>
    </source>
</evidence>
<evidence type="ECO:0000313" key="11">
    <source>
        <dbReference type="EMBL" id="KPQ27351.1"/>
    </source>
</evidence>
<evidence type="ECO:0000256" key="8">
    <source>
        <dbReference type="SAM" id="Phobius"/>
    </source>
</evidence>
<evidence type="ECO:0000256" key="1">
    <source>
        <dbReference type="ARBA" id="ARBA00004141"/>
    </source>
</evidence>
<dbReference type="FunFam" id="1.10.287.950:FF:000001">
    <property type="entry name" value="Methyl-accepting chemotaxis sensory transducer"/>
    <property type="match status" value="1"/>
</dbReference>
<feature type="transmembrane region" description="Helical" evidence="8">
    <location>
        <begin position="201"/>
        <end position="228"/>
    </location>
</feature>
<feature type="domain" description="Methyl-accepting transducer" evidence="9">
    <location>
        <begin position="283"/>
        <end position="519"/>
    </location>
</feature>
<keyword evidence="5 7" id="KW-0807">Transducer</keyword>
<dbReference type="STRING" id="1305731.GCA_000934705_00723"/>
<dbReference type="GO" id="GO:0007165">
    <property type="term" value="P:signal transduction"/>
    <property type="evidence" value="ECO:0007669"/>
    <property type="project" value="UniProtKB-KW"/>
</dbReference>
<evidence type="ECO:0000256" key="7">
    <source>
        <dbReference type="PROSITE-ProRule" id="PRU00284"/>
    </source>
</evidence>
<proteinExistence type="inferred from homology"/>
<organism evidence="11 12">
    <name type="scientific">Marinobacter excellens HL-55</name>
    <dbReference type="NCBI Taxonomy" id="1305731"/>
    <lineage>
        <taxon>Bacteria</taxon>
        <taxon>Pseudomonadati</taxon>
        <taxon>Pseudomonadota</taxon>
        <taxon>Gammaproteobacteria</taxon>
        <taxon>Pseudomonadales</taxon>
        <taxon>Marinobacteraceae</taxon>
        <taxon>Marinobacter</taxon>
    </lineage>
</organism>
<dbReference type="EMBL" id="LJZQ01000030">
    <property type="protein sequence ID" value="KPQ27351.1"/>
    <property type="molecule type" value="Genomic_DNA"/>
</dbReference>
<evidence type="ECO:0000256" key="6">
    <source>
        <dbReference type="ARBA" id="ARBA00029447"/>
    </source>
</evidence>
<dbReference type="PATRIC" id="fig|1305731.5.peg.1836"/>
<sequence length="559" mass="61740">MRQIAVIILVAKLLFRRRGTMKKHYSIRFLLMAALAVAFSVILAFTVIYSAQSQRAHLEEYSHKYVDGLAKSYFDGLNTMMVTGTINNREVLRDRARASEDVLDIRVVRSDQLNAMYGAGNADEQRRQPEDLRALGGERIEQYSENDQGRVYTLIEPVIAQSDYQGVNCLGCHQAQEGEILGAIRVDYSLAQSDSRLQQQLLVGGGVQVLIFVVIFFLTALVLGKLVFSRLRRLHDRMDEISRNSDLSIELDVSRNDEIGSLSRAFNRMVSKIRDSMHTVMDNAAQVEQAARAIASKAETTEREVLAQRDNTDQVASATTEMAASAVQVRENAVTTARKSADTAKAAETGEQLAHNAVQGIELLNSEVQNGAQRIEQLDQRTTEMAKRLELISEIADQTNLLALNAAIEAARAGEQGRGFSVVADEVRALASRTQVSTEEIRQTIAGLKNEVVECVGTMRHASEMAQHQVDAILKVETELQTIATAVREITGLNEEMESAANEQSDVSESINHNVIEISRSAEQTSSDAQETARIAGDLLAMAETLRKTIEQFRLSQNG</sequence>
<dbReference type="PANTHER" id="PTHR32089">
    <property type="entry name" value="METHYL-ACCEPTING CHEMOTAXIS PROTEIN MCPB"/>
    <property type="match status" value="1"/>
</dbReference>
<dbReference type="GO" id="GO:0006935">
    <property type="term" value="P:chemotaxis"/>
    <property type="evidence" value="ECO:0007669"/>
    <property type="project" value="UniProtKB-ARBA"/>
</dbReference>
<protein>
    <submittedName>
        <fullName evidence="11">Methyl-accepting chemotaxis protein</fullName>
    </submittedName>
</protein>
<dbReference type="SUPFAM" id="SSF58104">
    <property type="entry name" value="Methyl-accepting chemotaxis protein (MCP) signaling domain"/>
    <property type="match status" value="1"/>
</dbReference>
<dbReference type="SMART" id="SM00304">
    <property type="entry name" value="HAMP"/>
    <property type="match status" value="2"/>
</dbReference>
<feature type="domain" description="HAMP" evidence="10">
    <location>
        <begin position="225"/>
        <end position="278"/>
    </location>
</feature>
<keyword evidence="2 8" id="KW-0812">Transmembrane</keyword>
<evidence type="ECO:0000313" key="12">
    <source>
        <dbReference type="Proteomes" id="UP000050416"/>
    </source>
</evidence>
<keyword evidence="3 8" id="KW-1133">Transmembrane helix</keyword>
<name>A0A0P7YZ48_9GAMM</name>
<accession>A0A0P7YZ48</accession>
<dbReference type="Pfam" id="PF00672">
    <property type="entry name" value="HAMP"/>
    <property type="match status" value="1"/>
</dbReference>
<dbReference type="InterPro" id="IPR003660">
    <property type="entry name" value="HAMP_dom"/>
</dbReference>
<dbReference type="PANTHER" id="PTHR32089:SF119">
    <property type="entry name" value="METHYL-ACCEPTING CHEMOTAXIS PROTEIN CTPL"/>
    <property type="match status" value="1"/>
</dbReference>
<evidence type="ECO:0000259" key="9">
    <source>
        <dbReference type="PROSITE" id="PS50111"/>
    </source>
</evidence>
<dbReference type="PROSITE" id="PS50111">
    <property type="entry name" value="CHEMOTAXIS_TRANSDUC_2"/>
    <property type="match status" value="1"/>
</dbReference>
<gene>
    <name evidence="11" type="primary">mcp-14</name>
    <name evidence="11" type="ORF">HLUCCX14_15320</name>
</gene>
<comment type="subcellular location">
    <subcellularLocation>
        <location evidence="1">Membrane</location>
        <topology evidence="1">Multi-pass membrane protein</topology>
    </subcellularLocation>
</comment>
<keyword evidence="4 8" id="KW-0472">Membrane</keyword>
<evidence type="ECO:0000259" key="10">
    <source>
        <dbReference type="PROSITE" id="PS50885"/>
    </source>
</evidence>
<dbReference type="CDD" id="cd11386">
    <property type="entry name" value="MCP_signal"/>
    <property type="match status" value="1"/>
</dbReference>
<evidence type="ECO:0000256" key="3">
    <source>
        <dbReference type="ARBA" id="ARBA00022989"/>
    </source>
</evidence>
<dbReference type="Gene3D" id="3.30.450.290">
    <property type="match status" value="1"/>
</dbReference>
<dbReference type="InterPro" id="IPR004089">
    <property type="entry name" value="MCPsignal_dom"/>
</dbReference>
<dbReference type="Proteomes" id="UP000050416">
    <property type="component" value="Unassembled WGS sequence"/>
</dbReference>
<dbReference type="Gene3D" id="1.10.287.950">
    <property type="entry name" value="Methyl-accepting chemotaxis protein"/>
    <property type="match status" value="1"/>
</dbReference>
<dbReference type="SMART" id="SM00283">
    <property type="entry name" value="MA"/>
    <property type="match status" value="1"/>
</dbReference>
<comment type="caution">
    <text evidence="11">The sequence shown here is derived from an EMBL/GenBank/DDBJ whole genome shotgun (WGS) entry which is preliminary data.</text>
</comment>
<evidence type="ECO:0000256" key="4">
    <source>
        <dbReference type="ARBA" id="ARBA00023136"/>
    </source>
</evidence>
<dbReference type="CDD" id="cd06225">
    <property type="entry name" value="HAMP"/>
    <property type="match status" value="1"/>
</dbReference>
<dbReference type="AlphaFoldDB" id="A0A0P7YZ48"/>
<dbReference type="Pfam" id="PF00015">
    <property type="entry name" value="MCPsignal"/>
    <property type="match status" value="1"/>
</dbReference>
<reference evidence="11 12" key="1">
    <citation type="submission" date="2015-09" db="EMBL/GenBank/DDBJ databases">
        <title>Identification and resolution of microdiversity through metagenomic sequencing of parallel consortia.</title>
        <authorList>
            <person name="Nelson W.C."/>
            <person name="Romine M.F."/>
            <person name="Lindemann S.R."/>
        </authorList>
    </citation>
    <scope>NUCLEOTIDE SEQUENCE [LARGE SCALE GENOMIC DNA]</scope>
    <source>
        <strain evidence="11">HL-55</strain>
    </source>
</reference>
<dbReference type="PROSITE" id="PS50885">
    <property type="entry name" value="HAMP"/>
    <property type="match status" value="1"/>
</dbReference>
<dbReference type="GO" id="GO:0016020">
    <property type="term" value="C:membrane"/>
    <property type="evidence" value="ECO:0007669"/>
    <property type="project" value="UniProtKB-SubCell"/>
</dbReference>
<evidence type="ECO:0000256" key="2">
    <source>
        <dbReference type="ARBA" id="ARBA00022692"/>
    </source>
</evidence>
<comment type="similarity">
    <text evidence="6">Belongs to the methyl-accepting chemotaxis (MCP) protein family.</text>
</comment>